<feature type="domain" description="NAD-dependent epimerase/dehydratase" evidence="1">
    <location>
        <begin position="22"/>
        <end position="231"/>
    </location>
</feature>
<accession>V9TXE9</accession>
<reference evidence="2 3" key="1">
    <citation type="journal article" date="2013" name="PLoS ONE">
        <title>Bacterial endosymbiosis in a chordate host: long-term co-evolution and conservation of secondary metabolism.</title>
        <authorList>
            <person name="Kwan J.C."/>
            <person name="Schmidt E.W."/>
        </authorList>
    </citation>
    <scope>NUCLEOTIDE SEQUENCE [LARGE SCALE GENOMIC DNA]</scope>
    <source>
        <strain evidence="3">faulkneri L5</strain>
    </source>
</reference>
<evidence type="ECO:0000313" key="2">
    <source>
        <dbReference type="EMBL" id="AHC74005.1"/>
    </source>
</evidence>
<dbReference type="KEGG" id="efk:P856_804"/>
<dbReference type="GO" id="GO:0044877">
    <property type="term" value="F:protein-containing complex binding"/>
    <property type="evidence" value="ECO:0007669"/>
    <property type="project" value="TreeGrafter"/>
</dbReference>
<dbReference type="PANTHER" id="PTHR12126:SF11">
    <property type="entry name" value="NADH DEHYDROGENASE [UBIQUINONE] 1 ALPHA SUBCOMPLEX SUBUNIT 9, MITOCHONDRIAL"/>
    <property type="match status" value="1"/>
</dbReference>
<dbReference type="FunFam" id="3.40.50.720:FF:000702">
    <property type="entry name" value="NADH dehydrogenase (Ubiquinone)"/>
    <property type="match status" value="1"/>
</dbReference>
<dbReference type="InterPro" id="IPR036291">
    <property type="entry name" value="NAD(P)-bd_dom_sf"/>
</dbReference>
<keyword evidence="2" id="KW-0830">Ubiquinone</keyword>
<protein>
    <submittedName>
        <fullName evidence="2">NADH dehydrogenase (Ubiquinone) 1 alpha subcomplex 9</fullName>
    </submittedName>
</protein>
<organism evidence="2 3">
    <name type="scientific">Candidatus Endolissoclinum faulkneri L5</name>
    <dbReference type="NCBI Taxonomy" id="1401328"/>
    <lineage>
        <taxon>Bacteria</taxon>
        <taxon>Pseudomonadati</taxon>
        <taxon>Pseudomonadota</taxon>
        <taxon>Alphaproteobacteria</taxon>
        <taxon>Rhodospirillales</taxon>
        <taxon>Rhodospirillaceae</taxon>
        <taxon>Candidatus Endolissoclinum</taxon>
    </lineage>
</organism>
<keyword evidence="3" id="KW-1185">Reference proteome</keyword>
<dbReference type="eggNOG" id="COG0702">
    <property type="taxonomic scope" value="Bacteria"/>
</dbReference>
<dbReference type="Proteomes" id="UP000018700">
    <property type="component" value="Chromosome"/>
</dbReference>
<name>V9TXE9_9PROT</name>
<dbReference type="STRING" id="1401328.P856_804"/>
<dbReference type="Gene3D" id="3.40.50.720">
    <property type="entry name" value="NAD(P)-binding Rossmann-like Domain"/>
    <property type="match status" value="1"/>
</dbReference>
<proteinExistence type="predicted"/>
<dbReference type="PANTHER" id="PTHR12126">
    <property type="entry name" value="NADH-UBIQUINONE OXIDOREDUCTASE 39 KDA SUBUNIT-RELATED"/>
    <property type="match status" value="1"/>
</dbReference>
<dbReference type="SUPFAM" id="SSF51735">
    <property type="entry name" value="NAD(P)-binding Rossmann-fold domains"/>
    <property type="match status" value="1"/>
</dbReference>
<dbReference type="EMBL" id="CP006745">
    <property type="protein sequence ID" value="AHC74005.1"/>
    <property type="molecule type" value="Genomic_DNA"/>
</dbReference>
<sequence>MRSILNRSLVVVRKIAMHGKIVTVFGASGFIGRSVVYKLAKCGARINSVCRNIEKAKFLKTMGVVGQITLTSLDVTSSKAIAQAMKGASIVINLIGILNQSRCNNFNAVHCTAPKKIAKTAKLLGVKAVLHVSAIGADPQSSSEYARSKFAGEECVRSAFPEAIILRPSIVFGNDDSFFNKFASMAQFLPVLPLIGGGKSMFQPVYVIDLAEAIIAALNTPAAYGQTYELGGPAIYSLRDLIEIILKETNRKVSLIKLPFWLSSLKASLLELAPNPILTRDQVELLKMDNVVSCGAKTFNDLFINPTPIEIIIPSYLNKYRPSGSSMAFFIDQFK</sequence>
<evidence type="ECO:0000313" key="3">
    <source>
        <dbReference type="Proteomes" id="UP000018700"/>
    </source>
</evidence>
<evidence type="ECO:0000259" key="1">
    <source>
        <dbReference type="Pfam" id="PF01370"/>
    </source>
</evidence>
<dbReference type="InterPro" id="IPR001509">
    <property type="entry name" value="Epimerase_deHydtase"/>
</dbReference>
<dbReference type="Pfam" id="PF01370">
    <property type="entry name" value="Epimerase"/>
    <property type="match status" value="1"/>
</dbReference>
<dbReference type="CDD" id="cd05271">
    <property type="entry name" value="NDUFA9_like_SDR_a"/>
    <property type="match status" value="1"/>
</dbReference>
<gene>
    <name evidence="2" type="primary">nduFA9</name>
    <name evidence="2" type="ORF">P856_804</name>
</gene>
<dbReference type="HOGENOM" id="CLU_007383_6_5_5"/>
<dbReference type="InterPro" id="IPR051207">
    <property type="entry name" value="ComplexI_NDUFA9_subunit"/>
</dbReference>
<dbReference type="AlphaFoldDB" id="V9TXE9"/>